<evidence type="ECO:0000256" key="6">
    <source>
        <dbReference type="ARBA" id="ARBA00023136"/>
    </source>
</evidence>
<dbReference type="InterPro" id="IPR051447">
    <property type="entry name" value="Lipoprotein-release_system"/>
</dbReference>
<keyword evidence="5 7" id="KW-1133">Transmembrane helix</keyword>
<keyword evidence="3" id="KW-1003">Cell membrane</keyword>
<dbReference type="InterPro" id="IPR025857">
    <property type="entry name" value="MacB_PCD"/>
</dbReference>
<dbReference type="Pfam" id="PF12704">
    <property type="entry name" value="MacB_PCD"/>
    <property type="match status" value="1"/>
</dbReference>
<gene>
    <name evidence="10" type="ORF">SAMN04488692_10710</name>
</gene>
<dbReference type="OrthoDB" id="9770099at2"/>
<evidence type="ECO:0000313" key="11">
    <source>
        <dbReference type="Proteomes" id="UP000199476"/>
    </source>
</evidence>
<keyword evidence="6 7" id="KW-0472">Membrane</keyword>
<evidence type="ECO:0000256" key="2">
    <source>
        <dbReference type="ARBA" id="ARBA00005236"/>
    </source>
</evidence>
<sequence>MLYFAGLAARNLKRNLIRTAIAIAAVAAVVAIVVFGRGLMVGFTESSFRMYIDNELGHVRLLNQDYAGREILLSLEHTITGPLELDLAEFLLELEELEETRHILPRIRFGAAASVDDDLIRMIGVGVDFERESAQGALIDNIEEGRKPEKNGEIIIGRDLAEKLGAERGSRVTFIFSDAFQSVRARTFEIVGLRRTGASDIDERFFYLSLAEVQRMLDLEGEVTEIMVFAEDAGRAEKLSQSLDSWLAGLELDRYKSVAWNRADPFVEIMLEYDNLMNFVYVLFILMGAVVVITTLFMIIRERKEEIGMMAALGLRERDIMTIFTLEGAFIGLTGSLLGTSLGGFINFYLSRQGLQAEALTDLIDGIDLMMEPIIYTSYNLENLLFSFALGSIITILASLYPAFRAARLDPVEALQRDR</sequence>
<dbReference type="PANTHER" id="PTHR30489:SF0">
    <property type="entry name" value="LIPOPROTEIN-RELEASING SYSTEM TRANSMEMBRANE PROTEIN LOLE"/>
    <property type="match status" value="1"/>
</dbReference>
<evidence type="ECO:0000256" key="5">
    <source>
        <dbReference type="ARBA" id="ARBA00022989"/>
    </source>
</evidence>
<feature type="domain" description="MacB-like periplasmic core" evidence="9">
    <location>
        <begin position="24"/>
        <end position="244"/>
    </location>
</feature>
<organism evidence="10 11">
    <name type="scientific">Halarsenatibacter silvermanii</name>
    <dbReference type="NCBI Taxonomy" id="321763"/>
    <lineage>
        <taxon>Bacteria</taxon>
        <taxon>Bacillati</taxon>
        <taxon>Bacillota</taxon>
        <taxon>Clostridia</taxon>
        <taxon>Halanaerobiales</taxon>
        <taxon>Halarsenatibacteraceae</taxon>
        <taxon>Halarsenatibacter</taxon>
    </lineage>
</organism>
<evidence type="ECO:0000256" key="3">
    <source>
        <dbReference type="ARBA" id="ARBA00022475"/>
    </source>
</evidence>
<feature type="transmembrane region" description="Helical" evidence="7">
    <location>
        <begin position="279"/>
        <end position="300"/>
    </location>
</feature>
<accession>A0A1G9LU60</accession>
<evidence type="ECO:0000313" key="10">
    <source>
        <dbReference type="EMBL" id="SDL65453.1"/>
    </source>
</evidence>
<comment type="subcellular location">
    <subcellularLocation>
        <location evidence="1">Cell membrane</location>
        <topology evidence="1">Multi-pass membrane protein</topology>
    </subcellularLocation>
</comment>
<dbReference type="AlphaFoldDB" id="A0A1G9LU60"/>
<feature type="transmembrane region" description="Helical" evidence="7">
    <location>
        <begin position="320"/>
        <end position="346"/>
    </location>
</feature>
<dbReference type="InterPro" id="IPR003838">
    <property type="entry name" value="ABC3_permease_C"/>
</dbReference>
<evidence type="ECO:0000256" key="7">
    <source>
        <dbReference type="SAM" id="Phobius"/>
    </source>
</evidence>
<dbReference type="GO" id="GO:0098797">
    <property type="term" value="C:plasma membrane protein complex"/>
    <property type="evidence" value="ECO:0007669"/>
    <property type="project" value="TreeGrafter"/>
</dbReference>
<reference evidence="10 11" key="1">
    <citation type="submission" date="2016-10" db="EMBL/GenBank/DDBJ databases">
        <authorList>
            <person name="de Groot N.N."/>
        </authorList>
    </citation>
    <scope>NUCLEOTIDE SEQUENCE [LARGE SCALE GENOMIC DNA]</scope>
    <source>
        <strain evidence="10 11">SLAS-1</strain>
    </source>
</reference>
<evidence type="ECO:0000259" key="9">
    <source>
        <dbReference type="Pfam" id="PF12704"/>
    </source>
</evidence>
<proteinExistence type="inferred from homology"/>
<dbReference type="Proteomes" id="UP000199476">
    <property type="component" value="Unassembled WGS sequence"/>
</dbReference>
<comment type="similarity">
    <text evidence="2">Belongs to the ABC-4 integral membrane protein family. LolC/E subfamily.</text>
</comment>
<keyword evidence="11" id="KW-1185">Reference proteome</keyword>
<evidence type="ECO:0000256" key="4">
    <source>
        <dbReference type="ARBA" id="ARBA00022692"/>
    </source>
</evidence>
<dbReference type="STRING" id="321763.SAMN04488692_10710"/>
<keyword evidence="4 7" id="KW-0812">Transmembrane</keyword>
<dbReference type="GO" id="GO:0044874">
    <property type="term" value="P:lipoprotein localization to outer membrane"/>
    <property type="evidence" value="ECO:0007669"/>
    <property type="project" value="TreeGrafter"/>
</dbReference>
<feature type="domain" description="ABC3 transporter permease C-terminal" evidence="8">
    <location>
        <begin position="278"/>
        <end position="411"/>
    </location>
</feature>
<name>A0A1G9LU60_9FIRM</name>
<evidence type="ECO:0000259" key="8">
    <source>
        <dbReference type="Pfam" id="PF02687"/>
    </source>
</evidence>
<evidence type="ECO:0000256" key="1">
    <source>
        <dbReference type="ARBA" id="ARBA00004651"/>
    </source>
</evidence>
<dbReference type="EMBL" id="FNGO01000007">
    <property type="protein sequence ID" value="SDL65453.1"/>
    <property type="molecule type" value="Genomic_DNA"/>
</dbReference>
<protein>
    <submittedName>
        <fullName evidence="10">Putative ABC transport system permease protein</fullName>
    </submittedName>
</protein>
<feature type="transmembrane region" description="Helical" evidence="7">
    <location>
        <begin position="384"/>
        <end position="404"/>
    </location>
</feature>
<dbReference type="PANTHER" id="PTHR30489">
    <property type="entry name" value="LIPOPROTEIN-RELEASING SYSTEM TRANSMEMBRANE PROTEIN LOLE"/>
    <property type="match status" value="1"/>
</dbReference>
<feature type="transmembrane region" description="Helical" evidence="7">
    <location>
        <begin position="20"/>
        <end position="40"/>
    </location>
</feature>
<dbReference type="Pfam" id="PF02687">
    <property type="entry name" value="FtsX"/>
    <property type="match status" value="1"/>
</dbReference>